<evidence type="ECO:0000259" key="2">
    <source>
        <dbReference type="Pfam" id="PF07760"/>
    </source>
</evidence>
<keyword evidence="1" id="KW-0472">Membrane</keyword>
<feature type="domain" description="DUF1616" evidence="2">
    <location>
        <begin position="9"/>
        <end position="99"/>
    </location>
</feature>
<dbReference type="InterPro" id="IPR011674">
    <property type="entry name" value="DUF1616"/>
</dbReference>
<sequence>MSEDPEWKDGLSLNKITRIVLLAGIIVVSGAMVYTLTRPEEEDVLFFILNEDQVMKDYPVNASVNQNVSVHAFVENHLQRSAEFAVRVYRGNSNLTHNISIGVEHNSYATYLFNYTKILENEVSWITPKINVSFPIAGPDQQVILELWVNTDFGWRFLPEYITFLRIEVY</sequence>
<feature type="transmembrane region" description="Helical" evidence="1">
    <location>
        <begin position="16"/>
        <end position="36"/>
    </location>
</feature>
<keyword evidence="4" id="KW-1185">Reference proteome</keyword>
<dbReference type="Pfam" id="PF07760">
    <property type="entry name" value="DUF1616"/>
    <property type="match status" value="1"/>
</dbReference>
<evidence type="ECO:0000313" key="3">
    <source>
        <dbReference type="EMBL" id="UYP47706.1"/>
    </source>
</evidence>
<keyword evidence="1" id="KW-1133">Transmembrane helix</keyword>
<reference evidence="3" key="1">
    <citation type="submission" date="2022-09" db="EMBL/GenBank/DDBJ databases">
        <title>Actin cytoskeleton and complex cell architecture in an #Asgard archaeon.</title>
        <authorList>
            <person name="Ponce Toledo R.I."/>
            <person name="Schleper C."/>
            <person name="Rodrigues Oliveira T."/>
            <person name="Wollweber F."/>
            <person name="Xu J."/>
            <person name="Rittmann S."/>
            <person name="Klingl A."/>
            <person name="Pilhofer M."/>
        </authorList>
    </citation>
    <scope>NUCLEOTIDE SEQUENCE</scope>
    <source>
        <strain evidence="3">B-35</strain>
    </source>
</reference>
<evidence type="ECO:0000256" key="1">
    <source>
        <dbReference type="SAM" id="Phobius"/>
    </source>
</evidence>
<evidence type="ECO:0000313" key="4">
    <source>
        <dbReference type="Proteomes" id="UP001208689"/>
    </source>
</evidence>
<name>A0ABY6HWE8_9ARCH</name>
<organism evidence="3 4">
    <name type="scientific">Candidatus Lokiarchaeum ossiferum</name>
    <dbReference type="NCBI Taxonomy" id="2951803"/>
    <lineage>
        <taxon>Archaea</taxon>
        <taxon>Promethearchaeati</taxon>
        <taxon>Promethearchaeota</taxon>
        <taxon>Promethearchaeia</taxon>
        <taxon>Promethearchaeales</taxon>
        <taxon>Promethearchaeaceae</taxon>
        <taxon>Candidatus Lokiarchaeum</taxon>
    </lineage>
</organism>
<keyword evidence="1" id="KW-0812">Transmembrane</keyword>
<dbReference type="Proteomes" id="UP001208689">
    <property type="component" value="Chromosome"/>
</dbReference>
<dbReference type="EMBL" id="CP104013">
    <property type="protein sequence ID" value="UYP47706.1"/>
    <property type="molecule type" value="Genomic_DNA"/>
</dbReference>
<gene>
    <name evidence="3" type="ORF">NEF87_003991</name>
</gene>
<proteinExistence type="predicted"/>
<accession>A0ABY6HWE8</accession>
<protein>
    <recommendedName>
        <fullName evidence="2">DUF1616 domain-containing protein</fullName>
    </recommendedName>
</protein>